<protein>
    <submittedName>
        <fullName evidence="1">DUF535 domain-containing protein</fullName>
    </submittedName>
</protein>
<dbReference type="PANTHER" id="PTHR38785">
    <property type="entry name" value="HOMOLOG OF VIRK"/>
    <property type="match status" value="1"/>
</dbReference>
<comment type="caution">
    <text evidence="1">The sequence shown here is derived from an EMBL/GenBank/DDBJ whole genome shotgun (WGS) entry which is preliminary data.</text>
</comment>
<dbReference type="PANTHER" id="PTHR38785:SF1">
    <property type="entry name" value="HOMOLOG OF VIRK"/>
    <property type="match status" value="1"/>
</dbReference>
<reference evidence="2" key="1">
    <citation type="submission" date="2018-08" db="EMBL/GenBank/DDBJ databases">
        <authorList>
            <person name="Kim S.-J."/>
            <person name="Jung G.-Y."/>
        </authorList>
    </citation>
    <scope>NUCLEOTIDE SEQUENCE [LARGE SCALE GENOMIC DNA]</scope>
    <source>
        <strain evidence="2">GY_H</strain>
    </source>
</reference>
<dbReference type="Pfam" id="PF04393">
    <property type="entry name" value="DUF535"/>
    <property type="match status" value="1"/>
</dbReference>
<keyword evidence="2" id="KW-1185">Reference proteome</keyword>
<accession>A0A371BAM5</accession>
<gene>
    <name evidence="1" type="ORF">DXH78_08455</name>
</gene>
<proteinExistence type="predicted"/>
<dbReference type="AlphaFoldDB" id="A0A371BAM5"/>
<dbReference type="RefSeq" id="WP_115516616.1">
    <property type="nucleotide sequence ID" value="NZ_QRGO01000001.1"/>
</dbReference>
<dbReference type="GO" id="GO:0006974">
    <property type="term" value="P:DNA damage response"/>
    <property type="evidence" value="ECO:0007669"/>
    <property type="project" value="TreeGrafter"/>
</dbReference>
<evidence type="ECO:0000313" key="2">
    <source>
        <dbReference type="Proteomes" id="UP000263993"/>
    </source>
</evidence>
<dbReference type="InterPro" id="IPR007488">
    <property type="entry name" value="DUF535"/>
</dbReference>
<dbReference type="EMBL" id="QRGO01000001">
    <property type="protein sequence ID" value="RDV04592.1"/>
    <property type="molecule type" value="Genomic_DNA"/>
</dbReference>
<organism evidence="1 2">
    <name type="scientific">Undibacter mobilis</name>
    <dbReference type="NCBI Taxonomy" id="2292256"/>
    <lineage>
        <taxon>Bacteria</taxon>
        <taxon>Pseudomonadati</taxon>
        <taxon>Pseudomonadota</taxon>
        <taxon>Alphaproteobacteria</taxon>
        <taxon>Hyphomicrobiales</taxon>
        <taxon>Nitrobacteraceae</taxon>
        <taxon>Undibacter</taxon>
    </lineage>
</organism>
<dbReference type="OrthoDB" id="8417515at2"/>
<name>A0A371BAM5_9BRAD</name>
<dbReference type="Proteomes" id="UP000263993">
    <property type="component" value="Unassembled WGS sequence"/>
</dbReference>
<evidence type="ECO:0000313" key="1">
    <source>
        <dbReference type="EMBL" id="RDV04592.1"/>
    </source>
</evidence>
<sequence>MEFSFGRRSTASAASRPIGSIPRTRFWIFFSVLARLGHASAKEKRRMIFRFLRAPHSMRAWFIDLHDICSRSRVDTIPFDLANKPARHFLCNNLRPAQRSHILAYHYDALLNVMGGQHVRDLIAGSHLTLADFVGRSGNHYELRLERSPLWSREGELTCRLLVQNDQVTVATTTFAIGPDQKDGHRCLWIGGLQGSAKHYGKTLTVHVTKDLFGLRPKDLLMHVIYALKESFDAAEIMTASNLGHASSRVYRARKWVADYDRYWIELGATPNGPYAFKLPAQLRRRSIDEVTPTKRGAWRARHVLLDKIVEDVRVMQRQYRKASVSCDTGDNG</sequence>